<accession>A0A7D9H3Z9</accession>
<keyword evidence="1" id="KW-1133">Transmembrane helix</keyword>
<protein>
    <recommendedName>
        <fullName evidence="3">Cation/multidrug efflux pump</fullName>
    </recommendedName>
</protein>
<dbReference type="EMBL" id="LR633967">
    <property type="protein sequence ID" value="VUX55839.1"/>
    <property type="molecule type" value="Genomic_DNA"/>
</dbReference>
<keyword evidence="1" id="KW-0472">Membrane</keyword>
<reference evidence="2" key="1">
    <citation type="submission" date="2019-07" db="EMBL/GenBank/DDBJ databases">
        <authorList>
            <person name="Weber M."/>
            <person name="Kostadinov I."/>
            <person name="Kostadinov D I."/>
        </authorList>
    </citation>
    <scope>NUCLEOTIDE SEQUENCE</scope>
    <source>
        <strain evidence="2">Gfbio:sag-sample-m06:053724c1-46a9-4a36-b237-ea2bf867836b</strain>
    </source>
</reference>
<evidence type="ECO:0008006" key="3">
    <source>
        <dbReference type="Google" id="ProtNLM"/>
    </source>
</evidence>
<sequence length="219" mass="24328">MSLLIGVSVVFGILTLFFLIRIFNSVRRMRIIQAGGSCISACASAALCGAAIVLLVSYAGFGRLVEEQLVSRIEFRRISPQEFQARLMIEGEADRFFVLRGDEWQMDAKIVTWKPPATILGLDPIYQLDRLSGRYSEIDHEISHARTVHSLSPAIPVDIWRAARRFPLLTPGVDAFYGTATYLPMADGARFEVSLTRDALIARPVNIRARDAVGGWDSN</sequence>
<proteinExistence type="predicted"/>
<feature type="transmembrane region" description="Helical" evidence="1">
    <location>
        <begin position="6"/>
        <end position="26"/>
    </location>
</feature>
<gene>
    <name evidence="2" type="ORF">JTBM06_V1_130016</name>
</gene>
<feature type="transmembrane region" description="Helical" evidence="1">
    <location>
        <begin position="38"/>
        <end position="61"/>
    </location>
</feature>
<organism evidence="2">
    <name type="scientific">uncultured Woeseiaceae bacterium</name>
    <dbReference type="NCBI Taxonomy" id="1983305"/>
    <lineage>
        <taxon>Bacteria</taxon>
        <taxon>Pseudomonadati</taxon>
        <taxon>Pseudomonadota</taxon>
        <taxon>Gammaproteobacteria</taxon>
        <taxon>Woeseiales</taxon>
        <taxon>Woeseiaceae</taxon>
        <taxon>environmental samples</taxon>
    </lineage>
</organism>
<evidence type="ECO:0000256" key="1">
    <source>
        <dbReference type="SAM" id="Phobius"/>
    </source>
</evidence>
<keyword evidence="1" id="KW-0812">Transmembrane</keyword>
<evidence type="ECO:0000313" key="2">
    <source>
        <dbReference type="EMBL" id="VUX55839.1"/>
    </source>
</evidence>
<dbReference type="AlphaFoldDB" id="A0A7D9H3Z9"/>
<name>A0A7D9H3Z9_9GAMM</name>